<dbReference type="Proteomes" id="UP001501469">
    <property type="component" value="Unassembled WGS sequence"/>
</dbReference>
<keyword evidence="3" id="KW-1185">Reference proteome</keyword>
<proteinExistence type="predicted"/>
<evidence type="ECO:0000313" key="2">
    <source>
        <dbReference type="EMBL" id="GAA4020869.1"/>
    </source>
</evidence>
<feature type="chain" id="PRO_5045203240" evidence="1">
    <location>
        <begin position="25"/>
        <end position="190"/>
    </location>
</feature>
<evidence type="ECO:0000256" key="1">
    <source>
        <dbReference type="SAM" id="SignalP"/>
    </source>
</evidence>
<feature type="signal peptide" evidence="1">
    <location>
        <begin position="1"/>
        <end position="24"/>
    </location>
</feature>
<dbReference type="EMBL" id="BAABDK010000001">
    <property type="protein sequence ID" value="GAA4020869.1"/>
    <property type="molecule type" value="Genomic_DNA"/>
</dbReference>
<accession>A0ABP7T519</accession>
<protein>
    <submittedName>
        <fullName evidence="2">Uncharacterized protein</fullName>
    </submittedName>
</protein>
<organism evidence="2 3">
    <name type="scientific">Hymenobacter glaciei</name>
    <dbReference type="NCBI Taxonomy" id="877209"/>
    <lineage>
        <taxon>Bacteria</taxon>
        <taxon>Pseudomonadati</taxon>
        <taxon>Bacteroidota</taxon>
        <taxon>Cytophagia</taxon>
        <taxon>Cytophagales</taxon>
        <taxon>Hymenobacteraceae</taxon>
        <taxon>Hymenobacter</taxon>
    </lineage>
</organism>
<evidence type="ECO:0000313" key="3">
    <source>
        <dbReference type="Proteomes" id="UP001501469"/>
    </source>
</evidence>
<sequence>MKSIRIVPLLVLAALVMAALPSQAPLLALDKANGVGGLVFGVRAEQITGFEKQFAGIGKRWRTTRLYSRPGDTTTIAGMRVPLTYWFRLGRFIGVDAQLKAPEVYDELLHRLTARYGPPRADTVPEQWHWLGQRSYLLLEKNDRRTGTLFAASFDMLNEQVYETALRARARRELNWRPDSVGLPRQFPVK</sequence>
<name>A0ABP7T519_9BACT</name>
<reference evidence="3" key="1">
    <citation type="journal article" date="2019" name="Int. J. Syst. Evol. Microbiol.">
        <title>The Global Catalogue of Microorganisms (GCM) 10K type strain sequencing project: providing services to taxonomists for standard genome sequencing and annotation.</title>
        <authorList>
            <consortium name="The Broad Institute Genomics Platform"/>
            <consortium name="The Broad Institute Genome Sequencing Center for Infectious Disease"/>
            <person name="Wu L."/>
            <person name="Ma J."/>
        </authorList>
    </citation>
    <scope>NUCLEOTIDE SEQUENCE [LARGE SCALE GENOMIC DNA]</scope>
    <source>
        <strain evidence="3">JCM 17225</strain>
    </source>
</reference>
<gene>
    <name evidence="2" type="ORF">GCM10022409_00490</name>
</gene>
<dbReference type="RefSeq" id="WP_345048978.1">
    <property type="nucleotide sequence ID" value="NZ_BAABDK010000001.1"/>
</dbReference>
<keyword evidence="1" id="KW-0732">Signal</keyword>
<comment type="caution">
    <text evidence="2">The sequence shown here is derived from an EMBL/GenBank/DDBJ whole genome shotgun (WGS) entry which is preliminary data.</text>
</comment>